<keyword evidence="1" id="KW-1133">Transmembrane helix</keyword>
<evidence type="ECO:0000256" key="1">
    <source>
        <dbReference type="SAM" id="Phobius"/>
    </source>
</evidence>
<protein>
    <submittedName>
        <fullName evidence="2">Uncharacterized protein</fullName>
    </submittedName>
</protein>
<dbReference type="EMBL" id="BOOO01000042">
    <property type="protein sequence ID" value="GII33792.1"/>
    <property type="molecule type" value="Genomic_DNA"/>
</dbReference>
<gene>
    <name evidence="2" type="ORF">Pmi06nite_72340</name>
</gene>
<organism evidence="2 3">
    <name type="scientific">Planotetraspora mira</name>
    <dbReference type="NCBI Taxonomy" id="58121"/>
    <lineage>
        <taxon>Bacteria</taxon>
        <taxon>Bacillati</taxon>
        <taxon>Actinomycetota</taxon>
        <taxon>Actinomycetes</taxon>
        <taxon>Streptosporangiales</taxon>
        <taxon>Streptosporangiaceae</taxon>
        <taxon>Planotetraspora</taxon>
    </lineage>
</organism>
<accession>A0A8J3TYU5</accession>
<evidence type="ECO:0000313" key="2">
    <source>
        <dbReference type="EMBL" id="GII33792.1"/>
    </source>
</evidence>
<reference evidence="2 3" key="1">
    <citation type="submission" date="2021-01" db="EMBL/GenBank/DDBJ databases">
        <title>Whole genome shotgun sequence of Planotetraspora mira NBRC 15435.</title>
        <authorList>
            <person name="Komaki H."/>
            <person name="Tamura T."/>
        </authorList>
    </citation>
    <scope>NUCLEOTIDE SEQUENCE [LARGE SCALE GENOMIC DNA]</scope>
    <source>
        <strain evidence="2 3">NBRC 15435</strain>
    </source>
</reference>
<dbReference type="RefSeq" id="WP_203957614.1">
    <property type="nucleotide sequence ID" value="NZ_BOOO01000042.1"/>
</dbReference>
<evidence type="ECO:0000313" key="3">
    <source>
        <dbReference type="Proteomes" id="UP000650628"/>
    </source>
</evidence>
<keyword evidence="3" id="KW-1185">Reference proteome</keyword>
<keyword evidence="1" id="KW-0472">Membrane</keyword>
<comment type="caution">
    <text evidence="2">The sequence shown here is derived from an EMBL/GenBank/DDBJ whole genome shotgun (WGS) entry which is preliminary data.</text>
</comment>
<proteinExistence type="predicted"/>
<dbReference type="AlphaFoldDB" id="A0A8J3TYU5"/>
<dbReference type="Proteomes" id="UP000650628">
    <property type="component" value="Unassembled WGS sequence"/>
</dbReference>
<sequence>MKNIIVPVAALFGVFAVVVVGLIYYFRFLQHRADAAVMARYQELAEQSGQNQERLHAQLAELTSRLAAVEQLLRSVG</sequence>
<feature type="transmembrane region" description="Helical" evidence="1">
    <location>
        <begin position="6"/>
        <end position="26"/>
    </location>
</feature>
<name>A0A8J3TYU5_9ACTN</name>
<keyword evidence="1" id="KW-0812">Transmembrane</keyword>